<keyword evidence="2" id="KW-1185">Reference proteome</keyword>
<protein>
    <submittedName>
        <fullName evidence="1">Uncharacterized protein</fullName>
    </submittedName>
</protein>
<evidence type="ECO:0000313" key="1">
    <source>
        <dbReference type="EMBL" id="KAK1787497.1"/>
    </source>
</evidence>
<sequence length="70" mass="7688">MMDSGSQVDHHRKVHRLIYSSPLTYIDLNIHAFSLQPQEPKALLTAGFGLALPLFSKALEKDAAPSPTSQ</sequence>
<dbReference type="AlphaFoldDB" id="A0AAD8YUG9"/>
<accession>A0AAD8YUG9</accession>
<evidence type="ECO:0000313" key="2">
    <source>
        <dbReference type="Proteomes" id="UP001239994"/>
    </source>
</evidence>
<reference evidence="1" key="1">
    <citation type="submission" date="2023-03" db="EMBL/GenBank/DDBJ databases">
        <title>Electrophorus voltai genome.</title>
        <authorList>
            <person name="Bian C."/>
        </authorList>
    </citation>
    <scope>NUCLEOTIDE SEQUENCE</scope>
    <source>
        <strain evidence="1">CB-2022</strain>
        <tissue evidence="1">Muscle</tissue>
    </source>
</reference>
<gene>
    <name evidence="1" type="ORF">P4O66_015925</name>
</gene>
<dbReference type="Proteomes" id="UP001239994">
    <property type="component" value="Unassembled WGS sequence"/>
</dbReference>
<dbReference type="EMBL" id="JAROKS010000023">
    <property type="protein sequence ID" value="KAK1787497.1"/>
    <property type="molecule type" value="Genomic_DNA"/>
</dbReference>
<organism evidence="1 2">
    <name type="scientific">Electrophorus voltai</name>
    <dbReference type="NCBI Taxonomy" id="2609070"/>
    <lineage>
        <taxon>Eukaryota</taxon>
        <taxon>Metazoa</taxon>
        <taxon>Chordata</taxon>
        <taxon>Craniata</taxon>
        <taxon>Vertebrata</taxon>
        <taxon>Euteleostomi</taxon>
        <taxon>Actinopterygii</taxon>
        <taxon>Neopterygii</taxon>
        <taxon>Teleostei</taxon>
        <taxon>Ostariophysi</taxon>
        <taxon>Gymnotiformes</taxon>
        <taxon>Gymnotoidei</taxon>
        <taxon>Gymnotidae</taxon>
        <taxon>Electrophorus</taxon>
    </lineage>
</organism>
<name>A0AAD8YUG9_9TELE</name>
<comment type="caution">
    <text evidence="1">The sequence shown here is derived from an EMBL/GenBank/DDBJ whole genome shotgun (WGS) entry which is preliminary data.</text>
</comment>
<proteinExistence type="predicted"/>